<evidence type="ECO:0000313" key="3">
    <source>
        <dbReference type="Proteomes" id="UP000000560"/>
    </source>
</evidence>
<reference evidence="3" key="1">
    <citation type="journal article" date="2005" name="Nature">
        <title>Sequencing of Aspergillus nidulans and comparative analysis with A. fumigatus and A. oryzae.</title>
        <authorList>
            <person name="Galagan J.E."/>
            <person name="Calvo S.E."/>
            <person name="Cuomo C."/>
            <person name="Ma L.J."/>
            <person name="Wortman J.R."/>
            <person name="Batzoglou S."/>
            <person name="Lee S.I."/>
            <person name="Basturkmen M."/>
            <person name="Spevak C.C."/>
            <person name="Clutterbuck J."/>
            <person name="Kapitonov V."/>
            <person name="Jurka J."/>
            <person name="Scazzocchio C."/>
            <person name="Farman M."/>
            <person name="Butler J."/>
            <person name="Purcell S."/>
            <person name="Harris S."/>
            <person name="Braus G.H."/>
            <person name="Draht O."/>
            <person name="Busch S."/>
            <person name="D'Enfert C."/>
            <person name="Bouchier C."/>
            <person name="Goldman G.H."/>
            <person name="Bell-Pedersen D."/>
            <person name="Griffiths-Jones S."/>
            <person name="Doonan J.H."/>
            <person name="Yu J."/>
            <person name="Vienken K."/>
            <person name="Pain A."/>
            <person name="Freitag M."/>
            <person name="Selker E.U."/>
            <person name="Archer D.B."/>
            <person name="Penalva M.A."/>
            <person name="Oakley B.R."/>
            <person name="Momany M."/>
            <person name="Tanaka T."/>
            <person name="Kumagai T."/>
            <person name="Asai K."/>
            <person name="Machida M."/>
            <person name="Nierman W.C."/>
            <person name="Denning D.W."/>
            <person name="Caddick M."/>
            <person name="Hynes M."/>
            <person name="Paoletti M."/>
            <person name="Fischer R."/>
            <person name="Miller B."/>
            <person name="Dyer P."/>
            <person name="Sachs M.S."/>
            <person name="Osmani S.A."/>
            <person name="Birren B.W."/>
        </authorList>
    </citation>
    <scope>NUCLEOTIDE SEQUENCE [LARGE SCALE GENOMIC DNA]</scope>
    <source>
        <strain evidence="3">FGSC A4 / ATCC 38163 / CBS 112.46 / NRRL 194 / M139</strain>
    </source>
</reference>
<dbReference type="VEuPathDB" id="FungiDB:AN8315"/>
<evidence type="ECO:0000256" key="1">
    <source>
        <dbReference type="SAM" id="SignalP"/>
    </source>
</evidence>
<dbReference type="GeneID" id="2868702"/>
<dbReference type="InParanoid" id="Q5ATR5"/>
<dbReference type="KEGG" id="ani:ANIA_08315"/>
<dbReference type="OrthoDB" id="5357372at2759"/>
<dbReference type="RefSeq" id="XP_681584.1">
    <property type="nucleotide sequence ID" value="XM_676492.1"/>
</dbReference>
<dbReference type="EMBL" id="BN001305">
    <property type="protein sequence ID" value="CBF80290.1"/>
    <property type="molecule type" value="Genomic_DNA"/>
</dbReference>
<dbReference type="STRING" id="227321.Q5ATR5"/>
<dbReference type="eggNOG" id="ENOG502SXVM">
    <property type="taxonomic scope" value="Eukaryota"/>
</dbReference>
<reference evidence="3" key="2">
    <citation type="journal article" date="2009" name="Fungal Genet. Biol.">
        <title>The 2008 update of the Aspergillus nidulans genome annotation: a community effort.</title>
        <authorList>
            <person name="Wortman J.R."/>
            <person name="Gilsenan J.M."/>
            <person name="Joardar V."/>
            <person name="Deegan J."/>
            <person name="Clutterbuck J."/>
            <person name="Andersen M.R."/>
            <person name="Archer D."/>
            <person name="Bencina M."/>
            <person name="Braus G."/>
            <person name="Coutinho P."/>
            <person name="von Dohren H."/>
            <person name="Doonan J."/>
            <person name="Driessen A.J."/>
            <person name="Durek P."/>
            <person name="Espeso E."/>
            <person name="Fekete E."/>
            <person name="Flipphi M."/>
            <person name="Estrada C.G."/>
            <person name="Geysens S."/>
            <person name="Goldman G."/>
            <person name="de Groot P.W."/>
            <person name="Hansen K."/>
            <person name="Harris S.D."/>
            <person name="Heinekamp T."/>
            <person name="Helmstaedt K."/>
            <person name="Henrissat B."/>
            <person name="Hofmann G."/>
            <person name="Homan T."/>
            <person name="Horio T."/>
            <person name="Horiuchi H."/>
            <person name="James S."/>
            <person name="Jones M."/>
            <person name="Karaffa L."/>
            <person name="Karanyi Z."/>
            <person name="Kato M."/>
            <person name="Keller N."/>
            <person name="Kelly D.E."/>
            <person name="Kiel J.A."/>
            <person name="Kim J.M."/>
            <person name="van der Klei I.J."/>
            <person name="Klis F.M."/>
            <person name="Kovalchuk A."/>
            <person name="Krasevec N."/>
            <person name="Kubicek C.P."/>
            <person name="Liu B."/>
            <person name="Maccabe A."/>
            <person name="Meyer V."/>
            <person name="Mirabito P."/>
            <person name="Miskei M."/>
            <person name="Mos M."/>
            <person name="Mullins J."/>
            <person name="Nelson D.R."/>
            <person name="Nielsen J."/>
            <person name="Oakley B.R."/>
            <person name="Osmani S.A."/>
            <person name="Pakula T."/>
            <person name="Paszewski A."/>
            <person name="Paulsen I."/>
            <person name="Pilsyk S."/>
            <person name="Pocsi I."/>
            <person name="Punt P.J."/>
            <person name="Ram A.F."/>
            <person name="Ren Q."/>
            <person name="Robellet X."/>
            <person name="Robson G."/>
            <person name="Seiboth B."/>
            <person name="van Solingen P."/>
            <person name="Specht T."/>
            <person name="Sun J."/>
            <person name="Taheri-Talesh N."/>
            <person name="Takeshita N."/>
            <person name="Ussery D."/>
            <person name="vanKuyk P.A."/>
            <person name="Visser H."/>
            <person name="van de Vondervoort P.J."/>
            <person name="de Vries R.P."/>
            <person name="Walton J."/>
            <person name="Xiang X."/>
            <person name="Xiong Y."/>
            <person name="Zeng A.P."/>
            <person name="Brandt B.W."/>
            <person name="Cornell M.J."/>
            <person name="van den Hondel C.A."/>
            <person name="Visser J."/>
            <person name="Oliver S.G."/>
            <person name="Turner G."/>
        </authorList>
    </citation>
    <scope>GENOME REANNOTATION</scope>
    <source>
        <strain evidence="3">FGSC A4 / ATCC 38163 / CBS 112.46 / NRRL 194 / M139</strain>
    </source>
</reference>
<name>Q5ATR5_EMENI</name>
<sequence length="345" mass="39602">MRIVNWVFAALTGFSAISVSQAYWIDPESCSKVEGIESAIEMMNTGEQQLVNPSNEMRRLLENLFGNHSTVHVEKQRRKIQGAISTGGYAGYSGVFFKTRVGIKDRNTALTKPVLDFYDVRFYCDSRRIKKQLSRTKGIRLFNTHTKELLAENYISELLECLTNLAWTMCPYDETENCEITFCPWFLEYGMKRKYKTFSSWWKDKSAVTWAKLATLLDKWITNRYYTPIDLVSLFDKVILHELMHTRGAAGPDKFIPVDVGGRDGYGWKNAKRIAKMVTDLSTDPETLGPEKNADTLALFGSAALMIQKGIEIYDNGSFVEPKEMNEPRFDVWFDELLEEPEFGF</sequence>
<protein>
    <recommendedName>
        <fullName evidence="4">Lysine-specific metallo-endopeptidase domain-containing protein</fullName>
    </recommendedName>
</protein>
<dbReference type="Proteomes" id="UP000000560">
    <property type="component" value="Chromosome V"/>
</dbReference>
<feature type="chain" id="PRO_5030175720" description="Lysine-specific metallo-endopeptidase domain-containing protein" evidence="1">
    <location>
        <begin position="23"/>
        <end position="345"/>
    </location>
</feature>
<accession>C8VE05</accession>
<organism evidence="2 3">
    <name type="scientific">Emericella nidulans (strain FGSC A4 / ATCC 38163 / CBS 112.46 / NRRL 194 / M139)</name>
    <name type="common">Aspergillus nidulans</name>
    <dbReference type="NCBI Taxonomy" id="227321"/>
    <lineage>
        <taxon>Eukaryota</taxon>
        <taxon>Fungi</taxon>
        <taxon>Dikarya</taxon>
        <taxon>Ascomycota</taxon>
        <taxon>Pezizomycotina</taxon>
        <taxon>Eurotiomycetes</taxon>
        <taxon>Eurotiomycetidae</taxon>
        <taxon>Eurotiales</taxon>
        <taxon>Aspergillaceae</taxon>
        <taxon>Aspergillus</taxon>
        <taxon>Aspergillus subgen. Nidulantes</taxon>
    </lineage>
</organism>
<dbReference type="HOGENOM" id="CLU_924340_0_0_1"/>
<dbReference type="GO" id="GO:0008237">
    <property type="term" value="F:metallopeptidase activity"/>
    <property type="evidence" value="ECO:0007669"/>
    <property type="project" value="InterPro"/>
</dbReference>
<keyword evidence="1" id="KW-0732">Signal</keyword>
<dbReference type="AlphaFoldDB" id="Q5ATR5"/>
<dbReference type="Gene3D" id="3.40.390.10">
    <property type="entry name" value="Collagenase (Catalytic Domain)"/>
    <property type="match status" value="1"/>
</dbReference>
<gene>
    <name evidence="2" type="ORF">ANIA_08315</name>
</gene>
<accession>Q5ATR5</accession>
<dbReference type="InterPro" id="IPR024079">
    <property type="entry name" value="MetalloPept_cat_dom_sf"/>
</dbReference>
<proteinExistence type="predicted"/>
<evidence type="ECO:0008006" key="4">
    <source>
        <dbReference type="Google" id="ProtNLM"/>
    </source>
</evidence>
<feature type="signal peptide" evidence="1">
    <location>
        <begin position="1"/>
        <end position="22"/>
    </location>
</feature>
<keyword evidence="3" id="KW-1185">Reference proteome</keyword>
<evidence type="ECO:0000313" key="2">
    <source>
        <dbReference type="EMBL" id="CBF80290.1"/>
    </source>
</evidence>